<feature type="chain" id="PRO_5012438948" evidence="2">
    <location>
        <begin position="31"/>
        <end position="603"/>
    </location>
</feature>
<dbReference type="Gene3D" id="2.80.10.50">
    <property type="match status" value="1"/>
</dbReference>
<dbReference type="CDD" id="cd23445">
    <property type="entry name" value="beta-trefoil_Ricin_HA17-like"/>
    <property type="match status" value="1"/>
</dbReference>
<dbReference type="CDD" id="cd22653">
    <property type="entry name" value="ClyA_HblB-like"/>
    <property type="match status" value="1"/>
</dbReference>
<dbReference type="InterPro" id="IPR052785">
    <property type="entry name" value="Enterotoxin_cmpnt"/>
</dbReference>
<dbReference type="AlphaFoldDB" id="A0A1W6AI61"/>
<name>A0A1W6AI61_BACMY</name>
<dbReference type="Gene3D" id="1.20.1170.10">
    <property type="match status" value="1"/>
</dbReference>
<feature type="coiled-coil region" evidence="1">
    <location>
        <begin position="250"/>
        <end position="277"/>
    </location>
</feature>
<dbReference type="Pfam" id="PF05791">
    <property type="entry name" value="Bacillus_HBL"/>
    <property type="match status" value="1"/>
</dbReference>
<evidence type="ECO:0000259" key="3">
    <source>
        <dbReference type="SMART" id="SM00458"/>
    </source>
</evidence>
<dbReference type="PANTHER" id="PTHR38443:SF2">
    <property type="entry name" value="NON-HEMOLYTIC ENTEROTOXIN LYTIC COMPONENT L1"/>
    <property type="match status" value="1"/>
</dbReference>
<dbReference type="InterPro" id="IPR035992">
    <property type="entry name" value="Ricin_B-like_lectins"/>
</dbReference>
<evidence type="ECO:0000313" key="4">
    <source>
        <dbReference type="EMBL" id="ARJ25411.1"/>
    </source>
</evidence>
<keyword evidence="4" id="KW-0614">Plasmid</keyword>
<dbReference type="PANTHER" id="PTHR38443">
    <property type="match status" value="1"/>
</dbReference>
<feature type="signal peptide" evidence="2">
    <location>
        <begin position="1"/>
        <end position="30"/>
    </location>
</feature>
<evidence type="ECO:0000256" key="2">
    <source>
        <dbReference type="SAM" id="SignalP"/>
    </source>
</evidence>
<organism evidence="4 5">
    <name type="scientific">Bacillus mycoides</name>
    <dbReference type="NCBI Taxonomy" id="1405"/>
    <lineage>
        <taxon>Bacteria</taxon>
        <taxon>Bacillati</taxon>
        <taxon>Bacillota</taxon>
        <taxon>Bacilli</taxon>
        <taxon>Bacillales</taxon>
        <taxon>Bacillaceae</taxon>
        <taxon>Bacillus</taxon>
        <taxon>Bacillus cereus group</taxon>
    </lineage>
</organism>
<dbReference type="PROSITE" id="PS50231">
    <property type="entry name" value="RICIN_B_LECTIN"/>
    <property type="match status" value="1"/>
</dbReference>
<dbReference type="SMART" id="SM00458">
    <property type="entry name" value="RICIN"/>
    <property type="match status" value="1"/>
</dbReference>
<dbReference type="InterPro" id="IPR000772">
    <property type="entry name" value="Ricin_B_lectin"/>
</dbReference>
<evidence type="ECO:0000256" key="1">
    <source>
        <dbReference type="SAM" id="Coils"/>
    </source>
</evidence>
<protein>
    <submittedName>
        <fullName evidence="4">Enterotoxin C</fullName>
    </submittedName>
</protein>
<accession>A0A1W6AI61</accession>
<evidence type="ECO:0000313" key="5">
    <source>
        <dbReference type="Proteomes" id="UP000192932"/>
    </source>
</evidence>
<gene>
    <name evidence="4" type="ORF">B7492_30520</name>
</gene>
<dbReference type="Proteomes" id="UP000192932">
    <property type="component" value="Plasmid unnamed1"/>
</dbReference>
<dbReference type="GO" id="GO:0016020">
    <property type="term" value="C:membrane"/>
    <property type="evidence" value="ECO:0007669"/>
    <property type="project" value="InterPro"/>
</dbReference>
<dbReference type="SUPFAM" id="SSF58100">
    <property type="entry name" value="Bacterial hemolysins"/>
    <property type="match status" value="1"/>
</dbReference>
<reference evidence="4 5" key="1">
    <citation type="submission" date="2017-04" db="EMBL/GenBank/DDBJ databases">
        <title>The Characteristic of a Fine Plant Growth-Promoting Rhizobacteria Bacillus mycoides Gnyt1 and its Whole Genome Sequencing Analysis.</title>
        <authorList>
            <person name="Li J.H."/>
            <person name="Yao T."/>
        </authorList>
    </citation>
    <scope>NUCLEOTIDE SEQUENCE [LARGE SCALE GENOMIC DNA]</scope>
    <source>
        <strain evidence="4 5">Gnyt1</strain>
        <plasmid evidence="5">Plasmid unnamed1</plasmid>
    </source>
</reference>
<sequence>MNKKLYKKFLLSMMIAGMATSNIVPLHSFAAEQKVHTTISQETIHNYSLGPEGFQDVLAPAMSNVLVMDSYAKTIRNQQETDLSGISSLNSYLRANMLKHQDDAKKNATYWLDNLKPRIMNTNQNIVNYNDTFQTHYSILLDAIDQKDTEKLKTELEKLYQSILTNKSEVNELLEQLKTFRNKMTADTQNFKQDTNQLTTILASTTAGIPYLEQRINGYNESIKKSNDQIIAGSVLCATLITCIIGGPLIATAKSNIASAEREIEILKAQISGAQAEIAIITDAKNKTTNMAETIDTAITSIQKMSNSWDTVAAKYNNLVKNITFITPEEFAFIKADLNTAKDSWQDLKNYADKLYESVKIAEKEEQDLMDRLRPSSVQYFYKPIHNAYTFEIKTGANAPNASYKVMNLTKRTTHNMWSGGPNASMWIDRLPLNLKDQYAVIAMVNGMEYVVYKEVGENIPGANLNGTYQLFSALNNSSVIDLNQSTNNVTLWSNNGSNNQKWKLVYDSNKKAYQIKSVTNENLILAWNDYQGSDNVFATPNQYYEEHYWLVEDAGNGYFYLINKKNSRVLDVTGSGTKNGTNVIVYPFTFRNNQKFKLQRLY</sequence>
<keyword evidence="1" id="KW-0175">Coiled coil</keyword>
<dbReference type="InterPro" id="IPR008414">
    <property type="entry name" value="HBL"/>
</dbReference>
<dbReference type="EMBL" id="CP020744">
    <property type="protein sequence ID" value="ARJ25411.1"/>
    <property type="molecule type" value="Genomic_DNA"/>
</dbReference>
<feature type="domain" description="Ricin B lectin" evidence="3">
    <location>
        <begin position="467"/>
        <end position="600"/>
    </location>
</feature>
<dbReference type="Pfam" id="PF14200">
    <property type="entry name" value="RicinB_lectin_2"/>
    <property type="match status" value="1"/>
</dbReference>
<proteinExistence type="predicted"/>
<dbReference type="SUPFAM" id="SSF50370">
    <property type="entry name" value="Ricin B-like lectins"/>
    <property type="match status" value="1"/>
</dbReference>
<geneLocation type="plasmid" evidence="4 5">
    <name>unnamed1</name>
</geneLocation>
<keyword evidence="2" id="KW-0732">Signal</keyword>